<organism evidence="5 6">
    <name type="scientific">Panagrolaimus davidi</name>
    <dbReference type="NCBI Taxonomy" id="227884"/>
    <lineage>
        <taxon>Eukaryota</taxon>
        <taxon>Metazoa</taxon>
        <taxon>Ecdysozoa</taxon>
        <taxon>Nematoda</taxon>
        <taxon>Chromadorea</taxon>
        <taxon>Rhabditida</taxon>
        <taxon>Tylenchina</taxon>
        <taxon>Panagrolaimomorpha</taxon>
        <taxon>Panagrolaimoidea</taxon>
        <taxon>Panagrolaimidae</taxon>
        <taxon>Panagrolaimus</taxon>
    </lineage>
</organism>
<dbReference type="PANTHER" id="PTHR10887">
    <property type="entry name" value="DNA2/NAM7 HELICASE FAMILY"/>
    <property type="match status" value="1"/>
</dbReference>
<evidence type="ECO:0000313" key="5">
    <source>
        <dbReference type="Proteomes" id="UP000887578"/>
    </source>
</evidence>
<dbReference type="GO" id="GO:0004386">
    <property type="term" value="F:helicase activity"/>
    <property type="evidence" value="ECO:0007669"/>
    <property type="project" value="InterPro"/>
</dbReference>
<reference evidence="6" key="1">
    <citation type="submission" date="2022-11" db="UniProtKB">
        <authorList>
            <consortium name="WormBaseParasite"/>
        </authorList>
    </citation>
    <scope>IDENTIFICATION</scope>
</reference>
<dbReference type="InterPro" id="IPR045055">
    <property type="entry name" value="DNA2/NAM7-like"/>
</dbReference>
<dbReference type="GO" id="GO:0031048">
    <property type="term" value="P:regulatory ncRNA-mediated heterochromatin formation"/>
    <property type="evidence" value="ECO:0007669"/>
    <property type="project" value="TreeGrafter"/>
</dbReference>
<evidence type="ECO:0000259" key="4">
    <source>
        <dbReference type="Pfam" id="PF25396"/>
    </source>
</evidence>
<dbReference type="Pfam" id="PF25396">
    <property type="entry name" value="ZNFX1"/>
    <property type="match status" value="1"/>
</dbReference>
<feature type="compositionally biased region" description="Basic and acidic residues" evidence="1">
    <location>
        <begin position="1"/>
        <end position="12"/>
    </location>
</feature>
<dbReference type="Pfam" id="PF13087">
    <property type="entry name" value="AAA_12"/>
    <property type="match status" value="1"/>
</dbReference>
<dbReference type="InterPro" id="IPR047187">
    <property type="entry name" value="SF1_C_Upf1"/>
</dbReference>
<evidence type="ECO:0000256" key="1">
    <source>
        <dbReference type="SAM" id="MobiDB-lite"/>
    </source>
</evidence>
<feature type="region of interest" description="Disordered" evidence="1">
    <location>
        <begin position="600"/>
        <end position="619"/>
    </location>
</feature>
<dbReference type="InterPro" id="IPR027417">
    <property type="entry name" value="P-loop_NTPase"/>
</dbReference>
<dbReference type="SUPFAM" id="SSF52540">
    <property type="entry name" value="P-loop containing nucleoside triphosphate hydrolases"/>
    <property type="match status" value="1"/>
</dbReference>
<dbReference type="InterPro" id="IPR041677">
    <property type="entry name" value="DNA2/NAM7_AAA_11"/>
</dbReference>
<proteinExistence type="predicted"/>
<dbReference type="AlphaFoldDB" id="A0A914PM37"/>
<accession>A0A914PM37</accession>
<keyword evidence="5" id="KW-1185">Reference proteome</keyword>
<dbReference type="CDD" id="cd18808">
    <property type="entry name" value="SF1_C_Upf1"/>
    <property type="match status" value="1"/>
</dbReference>
<feature type="domain" description="DNA2/NAM7 helicase helicase" evidence="2">
    <location>
        <begin position="628"/>
        <end position="770"/>
    </location>
</feature>
<evidence type="ECO:0000259" key="2">
    <source>
        <dbReference type="Pfam" id="PF13086"/>
    </source>
</evidence>
<evidence type="ECO:0000313" key="6">
    <source>
        <dbReference type="WBParaSite" id="PDA_v2.g15844.t1"/>
    </source>
</evidence>
<protein>
    <submittedName>
        <fullName evidence="6">NFX1-type zinc finger-containing protein 1</fullName>
    </submittedName>
</protein>
<dbReference type="Gene3D" id="3.40.50.300">
    <property type="entry name" value="P-loop containing nucleotide triphosphate hydrolases"/>
    <property type="match status" value="3"/>
</dbReference>
<dbReference type="CDD" id="cd17936">
    <property type="entry name" value="EEXXEc_NFX1"/>
    <property type="match status" value="1"/>
</dbReference>
<sequence length="1138" mass="131511">MIEKLEEFRKSQAEQPSQNNEDRKRLLPSIKPSYGKPTDDFRTLPIIPLAAELAPDYHPFIRKAIVNGQYSSDNDYLDTHFRLMKEDLVEKFREGILKHEGDDYDIFVHRNVILDPIMLHYPTGEKIHYANIYVSHQIMNNKTMKHQSLVCLSSDSFQKDFLFAVVIDRNETQLEEGKIGLKFEGNQFEIDISKEYSMIESSAFFEAYRYVLNTLQNFNTENPIPFSKYLVKLETETKLPLYLRYQNAFDFSPVLTELAKSKLVLTKFHPSELSKFNCEYFGMNESQFEAFKYALTCELAVIHGPPGTGKSYIGAEIAKVLLNEENWNTMNPEKNEERPMLVVCYKNHALDQFLTQIAGFADEDDIVRVGSRCKNPLIQNFMLHKKRPEMGEERTHYNNLKNQIEPLLDTISKNLEFLIQLETGVASREALCASENFARFANNILFTKLLTDDDIVKWLTTHKRNEKEYVYDVNVIRKLVGWEIKEINAKNIFANVCKNNMDIDVATMYQKFKSVKTLPSHLENENSKNWPKLPHIDELIKLGYPEKLAIEILASRKNNIEGIRMENNYMKAKYGHSEVAEIYKAKLKLIQDFLNTKNDDKDTVGTDIPNEQQGEEKTPREMVWEIPEKLQAYCHVILKAEAMTDNEAYNETDIWKLSLLSRWRLYNFWVSEALKTRKREIADAERNYRHLKKLLKVQKSIVDLEIMKHAKVIGMTTTAAAKYQSTLRSIKPRVVIVEEAAEVFEAHIVTSLTEACEHLILIGDHKQLRPKPAVYNLAKKFNMDISLFERLIKNDFPYRMLNQQRRMRPGISLLMKNHFYDDLEDHPSVKHRPHVYGITKDLFFITHSHNETSNKLDGSHKNVYEVYYALKLAKYFLQQGYETEQITILCTYSDQCLAMQNEKLKILGKGKEILIETVDNYQGEESDIIILSLVRSNNNDHKIGFLDECGPCEVEVEKTLACDLVVVVNCHVSTEKVVCTQSCNLLLKCDHKCPKTCSEECSTFCEEVITEELTCGHRGQKKCGEDPLTVKRALQVKKEWPLCKHTVDTLCHINPDVEPCPHPCNKKLKDCEHKCHGTCGSFNQGLLHEPCEEKCGKQLFCGHICEAKCFEACPPCEQNCQTACDHTSCSVRNMKGKK</sequence>
<feature type="domain" description="DNA2/NAM7 helicase helicase" evidence="2">
    <location>
        <begin position="283"/>
        <end position="414"/>
    </location>
</feature>
<dbReference type="InterPro" id="IPR041679">
    <property type="entry name" value="DNA2/NAM7-like_C"/>
</dbReference>
<name>A0A914PM37_9BILA</name>
<dbReference type="GO" id="GO:0031380">
    <property type="term" value="C:nuclear RNA-directed RNA polymerase complex"/>
    <property type="evidence" value="ECO:0007669"/>
    <property type="project" value="TreeGrafter"/>
</dbReference>
<dbReference type="PANTHER" id="PTHR10887:SF341">
    <property type="entry name" value="NFX1-TYPE ZINC FINGER-CONTAINING PROTEIN 1"/>
    <property type="match status" value="1"/>
</dbReference>
<feature type="domain" description="ZNFX1" evidence="4">
    <location>
        <begin position="104"/>
        <end position="202"/>
    </location>
</feature>
<dbReference type="InterPro" id="IPR057373">
    <property type="entry name" value="ZNFX1"/>
</dbReference>
<evidence type="ECO:0000259" key="3">
    <source>
        <dbReference type="Pfam" id="PF13087"/>
    </source>
</evidence>
<feature type="region of interest" description="Disordered" evidence="1">
    <location>
        <begin position="1"/>
        <end position="36"/>
    </location>
</feature>
<dbReference type="WBParaSite" id="PDA_v2.g15844.t1">
    <property type="protein sequence ID" value="PDA_v2.g15844.t1"/>
    <property type="gene ID" value="PDA_v2.g15844"/>
</dbReference>
<dbReference type="Proteomes" id="UP000887578">
    <property type="component" value="Unplaced"/>
</dbReference>
<dbReference type="Pfam" id="PF13086">
    <property type="entry name" value="AAA_11"/>
    <property type="match status" value="2"/>
</dbReference>
<feature type="domain" description="DNA2/NAM7 helicase-like C-terminal" evidence="3">
    <location>
        <begin position="783"/>
        <end position="948"/>
    </location>
</feature>